<dbReference type="AlphaFoldDB" id="A0A8B6FBH7"/>
<proteinExistence type="predicted"/>
<dbReference type="Pfam" id="PF25521">
    <property type="entry name" value="WHD_TANC1"/>
    <property type="match status" value="1"/>
</dbReference>
<dbReference type="InterPro" id="IPR002110">
    <property type="entry name" value="Ankyrin_rpt"/>
</dbReference>
<accession>A0A8B6FBH7</accession>
<dbReference type="Proteomes" id="UP000596742">
    <property type="component" value="Unassembled WGS sequence"/>
</dbReference>
<feature type="domain" description="TANC1/2-like winged helix" evidence="1">
    <location>
        <begin position="11"/>
        <end position="124"/>
    </location>
</feature>
<evidence type="ECO:0000313" key="2">
    <source>
        <dbReference type="EMBL" id="VDI47599.1"/>
    </source>
</evidence>
<dbReference type="SUPFAM" id="SSF48403">
    <property type="entry name" value="Ankyrin repeat"/>
    <property type="match status" value="1"/>
</dbReference>
<reference evidence="2" key="1">
    <citation type="submission" date="2018-11" db="EMBL/GenBank/DDBJ databases">
        <authorList>
            <person name="Alioto T."/>
            <person name="Alioto T."/>
        </authorList>
    </citation>
    <scope>NUCLEOTIDE SEQUENCE</scope>
</reference>
<dbReference type="OrthoDB" id="10406981at2759"/>
<sequence>MNLERAFDIEPRLFEELMPIFEVLCTITKHMTEEQIFEVANISPANRRKTERVIGNELGHFLIFSDGNLSLLHKCIADFLTCKSRKHLRFFVNKDNGHTLFGAYFLKSPYFSDADIVDVVYHVAMSGNDEWKNVLINNYTKHIINDTKTTFYLQQVVRDFNSYTTTNLLLKMTNMKHINDKDERNMSAAFIAASHGNEHALQCLLDNGADPYSKYGVKDTCLVCNGIFNWIPYSHGRRQQDHTIVVVYANLTIEENYSFYDDWYLITCDTALNAAVRNGHAKIVELLLAENINTLNCTAYDGKNTYNDCSAV</sequence>
<protein>
    <recommendedName>
        <fullName evidence="1">TANC1/2-like winged helix domain-containing protein</fullName>
    </recommendedName>
</protein>
<dbReference type="SMART" id="SM00248">
    <property type="entry name" value="ANK"/>
    <property type="match status" value="2"/>
</dbReference>
<dbReference type="EMBL" id="UYJE01006625">
    <property type="protein sequence ID" value="VDI47599.1"/>
    <property type="molecule type" value="Genomic_DNA"/>
</dbReference>
<evidence type="ECO:0000313" key="3">
    <source>
        <dbReference type="Proteomes" id="UP000596742"/>
    </source>
</evidence>
<name>A0A8B6FBH7_MYTGA</name>
<dbReference type="InterPro" id="IPR036770">
    <property type="entry name" value="Ankyrin_rpt-contain_sf"/>
</dbReference>
<keyword evidence="3" id="KW-1185">Reference proteome</keyword>
<dbReference type="InterPro" id="IPR058056">
    <property type="entry name" value="WH_TANC1/2"/>
</dbReference>
<dbReference type="Pfam" id="PF00023">
    <property type="entry name" value="Ank"/>
    <property type="match status" value="1"/>
</dbReference>
<evidence type="ECO:0000259" key="1">
    <source>
        <dbReference type="Pfam" id="PF25521"/>
    </source>
</evidence>
<dbReference type="Gene3D" id="1.25.40.20">
    <property type="entry name" value="Ankyrin repeat-containing domain"/>
    <property type="match status" value="1"/>
</dbReference>
<organism evidence="2 3">
    <name type="scientific">Mytilus galloprovincialis</name>
    <name type="common">Mediterranean mussel</name>
    <dbReference type="NCBI Taxonomy" id="29158"/>
    <lineage>
        <taxon>Eukaryota</taxon>
        <taxon>Metazoa</taxon>
        <taxon>Spiralia</taxon>
        <taxon>Lophotrochozoa</taxon>
        <taxon>Mollusca</taxon>
        <taxon>Bivalvia</taxon>
        <taxon>Autobranchia</taxon>
        <taxon>Pteriomorphia</taxon>
        <taxon>Mytilida</taxon>
        <taxon>Mytiloidea</taxon>
        <taxon>Mytilidae</taxon>
        <taxon>Mytilinae</taxon>
        <taxon>Mytilus</taxon>
    </lineage>
</organism>
<gene>
    <name evidence="2" type="ORF">MGAL_10B047284</name>
</gene>
<comment type="caution">
    <text evidence="2">The sequence shown here is derived from an EMBL/GenBank/DDBJ whole genome shotgun (WGS) entry which is preliminary data.</text>
</comment>